<dbReference type="Gene3D" id="3.40.50.300">
    <property type="entry name" value="P-loop containing nucleotide triphosphate hydrolases"/>
    <property type="match status" value="1"/>
</dbReference>
<evidence type="ECO:0000313" key="3">
    <source>
        <dbReference type="Proteomes" id="UP001501757"/>
    </source>
</evidence>
<name>A0ABP3GKU9_9ALTE</name>
<accession>A0ABP3GKU9</accession>
<reference evidence="3" key="1">
    <citation type="journal article" date="2019" name="Int. J. Syst. Evol. Microbiol.">
        <title>The Global Catalogue of Microorganisms (GCM) 10K type strain sequencing project: providing services to taxonomists for standard genome sequencing and annotation.</title>
        <authorList>
            <consortium name="The Broad Institute Genomics Platform"/>
            <consortium name="The Broad Institute Genome Sequencing Center for Infectious Disease"/>
            <person name="Wu L."/>
            <person name="Ma J."/>
        </authorList>
    </citation>
    <scope>NUCLEOTIDE SEQUENCE [LARGE SCALE GENOMIC DNA]</scope>
    <source>
        <strain evidence="3">JCM 13378</strain>
    </source>
</reference>
<proteinExistence type="predicted"/>
<dbReference type="PANTHER" id="PTHR42794">
    <property type="entry name" value="HEMIN IMPORT ATP-BINDING PROTEIN HMUV"/>
    <property type="match status" value="1"/>
</dbReference>
<evidence type="ECO:0000313" key="2">
    <source>
        <dbReference type="EMBL" id="GAA0348194.1"/>
    </source>
</evidence>
<evidence type="ECO:0000259" key="1">
    <source>
        <dbReference type="Pfam" id="PF00005"/>
    </source>
</evidence>
<protein>
    <recommendedName>
        <fullName evidence="1">ABC transporter domain-containing protein</fullName>
    </recommendedName>
</protein>
<dbReference type="Proteomes" id="UP001501757">
    <property type="component" value="Unassembled WGS sequence"/>
</dbReference>
<dbReference type="InterPro" id="IPR003439">
    <property type="entry name" value="ABC_transporter-like_ATP-bd"/>
</dbReference>
<dbReference type="Pfam" id="PF00005">
    <property type="entry name" value="ABC_tran"/>
    <property type="match status" value="1"/>
</dbReference>
<dbReference type="PANTHER" id="PTHR42794:SF2">
    <property type="entry name" value="ABC TRANSPORTER ATP-BINDING PROTEIN"/>
    <property type="match status" value="1"/>
</dbReference>
<sequence>MTAQLRAQRISVVTTERVSSPGLRVRDVINLGRQPYTNWRGHLSDTDYEVIADAMRTVDVLKFANQPFDSLSDGERQRVMIARALAQDTDVIVLDEITAFLDLPGRVEVMSLLRTHAHTMGKIVLLSSHDLELSLELADRLWIVDEGKVKAGIAEDGVILQAIANAFDTKNVRFEPAIRQFRLRDPMLAITDPP</sequence>
<dbReference type="InterPro" id="IPR027417">
    <property type="entry name" value="P-loop_NTPase"/>
</dbReference>
<keyword evidence="3" id="KW-1185">Reference proteome</keyword>
<dbReference type="SUPFAM" id="SSF52540">
    <property type="entry name" value="P-loop containing nucleoside triphosphate hydrolases"/>
    <property type="match status" value="1"/>
</dbReference>
<comment type="caution">
    <text evidence="2">The sequence shown here is derived from an EMBL/GenBank/DDBJ whole genome shotgun (WGS) entry which is preliminary data.</text>
</comment>
<feature type="domain" description="ABC transporter" evidence="1">
    <location>
        <begin position="4"/>
        <end position="99"/>
    </location>
</feature>
<organism evidence="2 3">
    <name type="scientific">Bowmanella denitrificans</name>
    <dbReference type="NCBI Taxonomy" id="366582"/>
    <lineage>
        <taxon>Bacteria</taxon>
        <taxon>Pseudomonadati</taxon>
        <taxon>Pseudomonadota</taxon>
        <taxon>Gammaproteobacteria</taxon>
        <taxon>Alteromonadales</taxon>
        <taxon>Alteromonadaceae</taxon>
        <taxon>Bowmanella</taxon>
    </lineage>
</organism>
<gene>
    <name evidence="2" type="ORF">GCM10009092_10730</name>
</gene>
<dbReference type="EMBL" id="BAAAEI010000006">
    <property type="protein sequence ID" value="GAA0348194.1"/>
    <property type="molecule type" value="Genomic_DNA"/>
</dbReference>